<protein>
    <submittedName>
        <fullName evidence="4">Extracellular solute-binding protein</fullName>
    </submittedName>
</protein>
<evidence type="ECO:0000313" key="4">
    <source>
        <dbReference type="EMBL" id="TDC72577.1"/>
    </source>
</evidence>
<evidence type="ECO:0000256" key="2">
    <source>
        <dbReference type="ARBA" id="ARBA00022448"/>
    </source>
</evidence>
<dbReference type="Proteomes" id="UP000295345">
    <property type="component" value="Unassembled WGS sequence"/>
</dbReference>
<dbReference type="PANTHER" id="PTHR43649:SF34">
    <property type="entry name" value="ABC TRANSPORTER PERIPLASMIC-BINDING PROTEIN YCJN-RELATED"/>
    <property type="match status" value="1"/>
</dbReference>
<dbReference type="CDD" id="cd14750">
    <property type="entry name" value="PBP2_TMBP"/>
    <property type="match status" value="1"/>
</dbReference>
<keyword evidence="5" id="KW-1185">Reference proteome</keyword>
<dbReference type="InterPro" id="IPR006059">
    <property type="entry name" value="SBP"/>
</dbReference>
<comment type="similarity">
    <text evidence="1">Belongs to the bacterial solute-binding protein 1 family.</text>
</comment>
<keyword evidence="3" id="KW-0732">Signal</keyword>
<evidence type="ECO:0000256" key="3">
    <source>
        <dbReference type="ARBA" id="ARBA00022729"/>
    </source>
</evidence>
<dbReference type="Gene3D" id="3.40.190.10">
    <property type="entry name" value="Periplasmic binding protein-like II"/>
    <property type="match status" value="2"/>
</dbReference>
<comment type="caution">
    <text evidence="4">The sequence shown here is derived from an EMBL/GenBank/DDBJ whole genome shotgun (WGS) entry which is preliminary data.</text>
</comment>
<dbReference type="Pfam" id="PF01547">
    <property type="entry name" value="SBP_bac_1"/>
    <property type="match status" value="1"/>
</dbReference>
<reference evidence="4 5" key="1">
    <citation type="submission" date="2019-03" db="EMBL/GenBank/DDBJ databases">
        <title>Draft genome sequences of novel Actinobacteria.</title>
        <authorList>
            <person name="Sahin N."/>
            <person name="Ay H."/>
            <person name="Saygin H."/>
        </authorList>
    </citation>
    <scope>NUCLEOTIDE SEQUENCE [LARGE SCALE GENOMIC DNA]</scope>
    <source>
        <strain evidence="4 5">DSM 41900</strain>
    </source>
</reference>
<proteinExistence type="inferred from homology"/>
<dbReference type="AlphaFoldDB" id="A0A4R4T6N2"/>
<dbReference type="PANTHER" id="PTHR43649">
    <property type="entry name" value="ARABINOSE-BINDING PROTEIN-RELATED"/>
    <property type="match status" value="1"/>
</dbReference>
<evidence type="ECO:0000313" key="5">
    <source>
        <dbReference type="Proteomes" id="UP000295345"/>
    </source>
</evidence>
<sequence length="463" mass="50164">MRARESGPRHSALVRKEHKEYKEHVLGTTIRGTRTRGSVLCVITVLLAAACGSGDGSASVAPREVGPARGSLTWYAINFGPDGLPQRLVDAFEEEHPDISVTYQAAPNNTDTMRATLTTEISGGSGAIDVYSGDVVWPAQFGDAQLAMPLDAHLPDDFWDRFPRERVDVTLHDGDHLGAPLYVDTGFLFYRQDLLEKHDLPVPKTWEELADTGEKLQRAGDVRYGYVAQWANYEGLTVNWTELSAAAGGRSVTEDGQAGIDSPENRRVLDFMRGMLTDRVVPAAMTSFQEQQSLQTFVEGDAAFHRNWSYAWGEANNPETSRIAGKIGMSPMPAFEGEDRPGPSGTGGWNLMINPHSDAIGAGLEFIRWMTGPTAQRMLAENSVLPAVSEVLNDQELQRDNPPLAAAATVPLVSRPSDSPRYAQVSNGIFTNINGSLAGSVPPKEALSAAQHDIGKALKGRAL</sequence>
<gene>
    <name evidence="4" type="ORF">E1283_21380</name>
</gene>
<name>A0A4R4T6N2_9ACTN</name>
<dbReference type="EMBL" id="SMKI01000240">
    <property type="protein sequence ID" value="TDC72577.1"/>
    <property type="molecule type" value="Genomic_DNA"/>
</dbReference>
<dbReference type="SUPFAM" id="SSF53850">
    <property type="entry name" value="Periplasmic binding protein-like II"/>
    <property type="match status" value="1"/>
</dbReference>
<accession>A0A4R4T6N2</accession>
<evidence type="ECO:0000256" key="1">
    <source>
        <dbReference type="ARBA" id="ARBA00008520"/>
    </source>
</evidence>
<dbReference type="OrthoDB" id="3495561at2"/>
<organism evidence="4 5">
    <name type="scientific">Streptomyces hainanensis</name>
    <dbReference type="NCBI Taxonomy" id="402648"/>
    <lineage>
        <taxon>Bacteria</taxon>
        <taxon>Bacillati</taxon>
        <taxon>Actinomycetota</taxon>
        <taxon>Actinomycetes</taxon>
        <taxon>Kitasatosporales</taxon>
        <taxon>Streptomycetaceae</taxon>
        <taxon>Streptomyces</taxon>
    </lineage>
</organism>
<dbReference type="InterPro" id="IPR050490">
    <property type="entry name" value="Bact_solute-bd_prot1"/>
</dbReference>
<dbReference type="RefSeq" id="WP_132819730.1">
    <property type="nucleotide sequence ID" value="NZ_SMKI01000240.1"/>
</dbReference>
<keyword evidence="2" id="KW-0813">Transport</keyword>